<accession>A0A8K0JLZ7</accession>
<name>A0A8K0JLZ7_9TREE</name>
<comment type="caution">
    <text evidence="2">The sequence shown here is derived from an EMBL/GenBank/DDBJ whole genome shotgun (WGS) entry which is preliminary data.</text>
</comment>
<reference evidence="2" key="1">
    <citation type="submission" date="2020-04" db="EMBL/GenBank/DDBJ databases">
        <title>Analysis of mating type loci in Filobasidium floriforme.</title>
        <authorList>
            <person name="Nowrousian M."/>
        </authorList>
    </citation>
    <scope>NUCLEOTIDE SEQUENCE</scope>
    <source>
        <strain evidence="2">CBS 6242</strain>
    </source>
</reference>
<dbReference type="EMBL" id="JABELV010000055">
    <property type="protein sequence ID" value="KAG7549001.1"/>
    <property type="molecule type" value="Genomic_DNA"/>
</dbReference>
<organism evidence="2 3">
    <name type="scientific">Filobasidium floriforme</name>
    <dbReference type="NCBI Taxonomy" id="5210"/>
    <lineage>
        <taxon>Eukaryota</taxon>
        <taxon>Fungi</taxon>
        <taxon>Dikarya</taxon>
        <taxon>Basidiomycota</taxon>
        <taxon>Agaricomycotina</taxon>
        <taxon>Tremellomycetes</taxon>
        <taxon>Filobasidiales</taxon>
        <taxon>Filobasidiaceae</taxon>
        <taxon>Filobasidium</taxon>
    </lineage>
</organism>
<feature type="region of interest" description="Disordered" evidence="1">
    <location>
        <begin position="321"/>
        <end position="351"/>
    </location>
</feature>
<evidence type="ECO:0000256" key="1">
    <source>
        <dbReference type="SAM" id="MobiDB-lite"/>
    </source>
</evidence>
<protein>
    <submittedName>
        <fullName evidence="2">Uncharacterized protein</fullName>
    </submittedName>
</protein>
<evidence type="ECO:0000313" key="2">
    <source>
        <dbReference type="EMBL" id="KAG7549001.1"/>
    </source>
</evidence>
<dbReference type="Proteomes" id="UP000812966">
    <property type="component" value="Unassembled WGS sequence"/>
</dbReference>
<keyword evidence="3" id="KW-1185">Reference proteome</keyword>
<dbReference type="AlphaFoldDB" id="A0A8K0JLZ7"/>
<proteinExistence type="predicted"/>
<gene>
    <name evidence="2" type="ORF">FFLO_03114</name>
</gene>
<sequence>MLPLIGSRDYLARLIHHLESHLPDDLVIDKNIFLGILLCLIAGQRNLIVDVDVDIEDEIDDDGRQRIHGRVGTSRKDRERRLQDRLERVSSMCKIICTAIFALTCRASKISSRWTASELPCAVFPSLPLPAALESSTSNGEAQEVEPGHHQGPVHTSSIRSPRFKPSKHRPKDEAIQANSTKPVLPPPNKTSNTMSSESHHQAAQIVDVDVDDGTVSSNTSRASTRSNLSIYGDDEAELDIPQVLVVRGLEDARHGVYLKFLEILEERQVKWVEKYDVDVGKEAVDPLARPEEGKRDRSQPLPEGFFLIYVRPSLVPRRARQRARSLRVPQRESSRKNARRERDDAGVAESGNSEAPGWFIDKFALSCLAAEETVLGEDGGIFEDFSVQSEQGEPLIDGKLLRTLRRLSEKTHMHPPLRFRISDLTSTIVHHPHLYSTFGSTSISDFKTFVRISRILFRPFSWRPDLLNLDIKGREYDQRKKLQEAMEREEWYATEEDVRRLWRNLIRHRVELRPLRERILYTTVGSAGTYRPEKNKLSVSNLVRQDERVDEILDEILVVLG</sequence>
<evidence type="ECO:0000313" key="3">
    <source>
        <dbReference type="Proteomes" id="UP000812966"/>
    </source>
</evidence>
<feature type="region of interest" description="Disordered" evidence="1">
    <location>
        <begin position="134"/>
        <end position="202"/>
    </location>
</feature>
<feature type="compositionally biased region" description="Basic and acidic residues" evidence="1">
    <location>
        <begin position="330"/>
        <end position="346"/>
    </location>
</feature>
<dbReference type="OrthoDB" id="2596082at2759"/>